<evidence type="ECO:0000256" key="2">
    <source>
        <dbReference type="ARBA" id="ARBA00022737"/>
    </source>
</evidence>
<dbReference type="Proteomes" id="UP000013521">
    <property type="component" value="Unassembled WGS sequence"/>
</dbReference>
<evidence type="ECO:0000256" key="3">
    <source>
        <dbReference type="ARBA" id="ARBA00022771"/>
    </source>
</evidence>
<feature type="region of interest" description="Disordered" evidence="5">
    <location>
        <begin position="800"/>
        <end position="831"/>
    </location>
</feature>
<organism evidence="7 8">
    <name type="scientific">Botryosphaeria parva (strain UCR-NP2)</name>
    <name type="common">Grapevine canker fungus</name>
    <name type="synonym">Neofusicoccum parvum</name>
    <dbReference type="NCBI Taxonomy" id="1287680"/>
    <lineage>
        <taxon>Eukaryota</taxon>
        <taxon>Fungi</taxon>
        <taxon>Dikarya</taxon>
        <taxon>Ascomycota</taxon>
        <taxon>Pezizomycotina</taxon>
        <taxon>Dothideomycetes</taxon>
        <taxon>Dothideomycetes incertae sedis</taxon>
        <taxon>Botryosphaeriales</taxon>
        <taxon>Botryosphaeriaceae</taxon>
        <taxon>Neofusicoccum</taxon>
    </lineage>
</organism>
<keyword evidence="7" id="KW-0560">Oxidoreductase</keyword>
<dbReference type="eggNOG" id="ENOG502SM5F">
    <property type="taxonomic scope" value="Eukaryota"/>
</dbReference>
<feature type="region of interest" description="Disordered" evidence="5">
    <location>
        <begin position="467"/>
        <end position="491"/>
    </location>
</feature>
<keyword evidence="3" id="KW-0863">Zinc-finger</keyword>
<dbReference type="InterPro" id="IPR043145">
    <property type="entry name" value="Znf_ZZ_sf"/>
</dbReference>
<gene>
    <name evidence="7" type="ORF">UCRNP2_10444</name>
</gene>
<evidence type="ECO:0000256" key="4">
    <source>
        <dbReference type="ARBA" id="ARBA00022833"/>
    </source>
</evidence>
<dbReference type="Pfam" id="PF00903">
    <property type="entry name" value="Glyoxalase"/>
    <property type="match status" value="1"/>
</dbReference>
<protein>
    <submittedName>
        <fullName evidence="7">Putative glyoxalase bleomycin resistance protein dioxygenase protein</fullName>
    </submittedName>
</protein>
<dbReference type="InterPro" id="IPR029068">
    <property type="entry name" value="Glyas_Bleomycin-R_OHBP_Dase"/>
</dbReference>
<keyword evidence="7" id="KW-0223">Dioxygenase</keyword>
<keyword evidence="2" id="KW-0677">Repeat</keyword>
<feature type="region of interest" description="Disordered" evidence="5">
    <location>
        <begin position="1448"/>
        <end position="1512"/>
    </location>
</feature>
<proteinExistence type="predicted"/>
<feature type="compositionally biased region" description="Acidic residues" evidence="5">
    <location>
        <begin position="801"/>
        <end position="827"/>
    </location>
</feature>
<dbReference type="OrthoDB" id="448455at2759"/>
<dbReference type="STRING" id="1287680.R1E663"/>
<dbReference type="SUPFAM" id="SSF57850">
    <property type="entry name" value="RING/U-box"/>
    <property type="match status" value="1"/>
</dbReference>
<feature type="compositionally biased region" description="Polar residues" evidence="5">
    <location>
        <begin position="1"/>
        <end position="20"/>
    </location>
</feature>
<dbReference type="GO" id="GO:0051213">
    <property type="term" value="F:dioxygenase activity"/>
    <property type="evidence" value="ECO:0007669"/>
    <property type="project" value="UniProtKB-KW"/>
</dbReference>
<feature type="compositionally biased region" description="Polar residues" evidence="5">
    <location>
        <begin position="1468"/>
        <end position="1477"/>
    </location>
</feature>
<keyword evidence="1" id="KW-0479">Metal-binding</keyword>
<keyword evidence="4" id="KW-0862">Zinc</keyword>
<name>R1E663_BOTPV</name>
<evidence type="ECO:0000313" key="7">
    <source>
        <dbReference type="EMBL" id="EOD42872.1"/>
    </source>
</evidence>
<dbReference type="OMA" id="IVGFDLQ"/>
<dbReference type="GO" id="GO:0008270">
    <property type="term" value="F:zinc ion binding"/>
    <property type="evidence" value="ECO:0007669"/>
    <property type="project" value="UniProtKB-KW"/>
</dbReference>
<dbReference type="InterPro" id="IPR004360">
    <property type="entry name" value="Glyas_Fos-R_dOase_dom"/>
</dbReference>
<dbReference type="HOGENOM" id="CLU_002382_0_0_1"/>
<feature type="domain" description="VOC" evidence="6">
    <location>
        <begin position="1637"/>
        <end position="1756"/>
    </location>
</feature>
<evidence type="ECO:0000256" key="5">
    <source>
        <dbReference type="SAM" id="MobiDB-lite"/>
    </source>
</evidence>
<dbReference type="Gene3D" id="3.40.50.300">
    <property type="entry name" value="P-loop containing nucleotide triphosphate hydrolases"/>
    <property type="match status" value="1"/>
</dbReference>
<dbReference type="PANTHER" id="PTHR10039:SF17">
    <property type="entry name" value="FUNGAL STAND N-TERMINAL GOODBYE DOMAIN-CONTAINING PROTEIN-RELATED"/>
    <property type="match status" value="1"/>
</dbReference>
<sequence length="1818" mass="203161">MPLRTDFTSPPSADPQNSPDNLALPIEEQLDISRVDLDDDNDLLAAGGPVGPPSHVAPGLADPAPATVNLPSINQSDETFGLILSDAFGRNQDIDIGVHEEEEGFVARAELSGGILQRAWGSSGTNALYRLLQALRDHQPQAVTPEGIMSGITGLFREMFPEFVSHHISAGETFRSNETIRQREFTANIRAWSAEDTEAVSFDSAFGAYFPFDYKQKVHGDTSDIGDLWTKAIEDYCRTTERDIKQFRHLNNTDALLREQEEELSRFSKFRHNGQTTDKLRHLASKDVSADYDVIMTFFDIQHSFLERISIIESKIPTVKAYQTILMRVFSSILALSSIATKYAKEGRFLKWAKALWKGTDEKLKGALDGLNTNIQRLESATMFATLGQTIETHRSVTSIGSAVNENLTVTRQVLASQQETSAVVKEHAQLSQEHFEVTKQMSVTQDKHHNELQKGLGMLFKAYTQSDRDKADQEPGKGEKGRKSRDAGARRSAALAQVKAALQTTANPTMEYAVAEIRHSFVEGTFRWLPENEAYRKFAGGDEEPLLWVTGDRGLGKSSLACFAVDDLRQQRHLYKSTVASFFFKEEHEELRSTVNLLRSVAAQVAESDIKYREEVATEVKKIEDQLRDDDGTLLWERLFASKFPNSSETRLFVVVDGLDEADGDDRKKLLDLFKQIKKDGLQIRVLLTSGPGVLYVEHVLRRLNSLGREAVILKELEKLPDSLSGLYSLLLAECQKGRGDDEFASLKRLFAWLAYSKRPLTLGEASNLVALVNEDAKLSIEEEIDGRSARLLRLAQISSEDEGSSDESGSDPSETADEGLNDDAAADSNTSAPLRFQERALRQYFREAIVDGKGLRSSPSSAHLTIFQTIATVLTTDIENDAAISKLKNYAADFWIQHFLDIQVDAASDEEAKCVVESLAAIMTNKGRALEKIEENATSLGIFGDASDLREHTFSTVDGWIKRVTGLPHGAWTPETVGWVTALREDPSKFMEGIARGHVFNWYNHATFRWEAWKSFQFAKHALKLTNFRKEEIEEMGEDPTAEQVLLIANAFPDLEKTSYAHRGIGLVLKWFDHYEAALEECRMSLENPSSVFEQFQALGSVADAAIHLAEQEDDEEKKSAYIKEAREAVNAEADLFPQLGPRCEEKETKAYLANGFSNLAKCALLEDDVEAAITVVNERAVPLLPEDSFSYFYFGGITDKLDEKEQHDRLVELFSGFRDKDKLYWLSSYNNKDNHEVFQRAAAKSGKQDLVVETYQRLLKLAYQLFSRDVGLRYELADYYYRVIGDRGKARELLEQVMESSSKGEAMEEYTLLSTRSHLAELLMEQFRSNVDSSEKASILEEMKNLAFPPDYLLGADFNPHVSNTAIPAALMVRKMGPLLEFQSILNKSFDACIEGLTDAEGWNDSLTIRFFGKLLACLPGLEKDAQIALSSQFYYLNPEFKEQANDSASEASDGEEAGEAGAETTQPDSSTTSEQKDAFKQDGRVGGDPPTGEGLAAADKPSTDDVSLDADIDPECSISCNGCSKEFSSPHQGPIYTCIICTDEDLCADCYNKRISWSQGEPVTDWRTYCGKDHHYVKHAPDGWKEVKDGAVIIADEKIEFGEWLKQVQERDFQIPPRSIHTMADIKVTSPVKLAHVVLRTRPETFSKMVDFYKTFLGGQASHENDFLSFITYDEEHHRVAIAAIPNIGPKDAKTSGLEHIAFTFASLKDLLAAYSQRKKLGIEPFWNVNHGVTFSMYYKDPDGNHLETQVDAFDSAEEATVYMRSGDFEENPIGVDFDPEEVIEKLGRGDSAQSILKRPNIGPRDLKSTPLVM</sequence>
<dbReference type="KEGG" id="npa:UCRNP2_10444"/>
<accession>R1E663</accession>
<dbReference type="SUPFAM" id="SSF54593">
    <property type="entry name" value="Glyoxalase/Bleomycin resistance protein/Dihydroxybiphenyl dioxygenase"/>
    <property type="match status" value="1"/>
</dbReference>
<dbReference type="InterPro" id="IPR027417">
    <property type="entry name" value="P-loop_NTPase"/>
</dbReference>
<feature type="compositionally biased region" description="Basic and acidic residues" evidence="5">
    <location>
        <begin position="1478"/>
        <end position="1489"/>
    </location>
</feature>
<evidence type="ECO:0000313" key="8">
    <source>
        <dbReference type="Proteomes" id="UP000013521"/>
    </source>
</evidence>
<dbReference type="PROSITE" id="PS51819">
    <property type="entry name" value="VOC"/>
    <property type="match status" value="1"/>
</dbReference>
<dbReference type="Gene3D" id="3.30.60.90">
    <property type="match status" value="1"/>
</dbReference>
<dbReference type="InterPro" id="IPR056884">
    <property type="entry name" value="NPHP3-like_N"/>
</dbReference>
<dbReference type="PANTHER" id="PTHR10039">
    <property type="entry name" value="AMELOGENIN"/>
    <property type="match status" value="1"/>
</dbReference>
<reference evidence="8" key="1">
    <citation type="journal article" date="2013" name="Genome Announc.">
        <title>Draft genome sequence of Neofusicoccum parvum isolate UCR-NP2, a fungal vascular pathogen associated with grapevine cankers.</title>
        <authorList>
            <person name="Blanco-Ulate B."/>
            <person name="Rolshausen P."/>
            <person name="Cantu D."/>
        </authorList>
    </citation>
    <scope>NUCLEOTIDE SEQUENCE [LARGE SCALE GENOMIC DNA]</scope>
    <source>
        <strain evidence="8">UCR-NP2</strain>
    </source>
</reference>
<evidence type="ECO:0000259" key="6">
    <source>
        <dbReference type="PROSITE" id="PS51819"/>
    </source>
</evidence>
<dbReference type="Pfam" id="PF24883">
    <property type="entry name" value="NPHP3_N"/>
    <property type="match status" value="1"/>
</dbReference>
<feature type="region of interest" description="Disordered" evidence="5">
    <location>
        <begin position="1"/>
        <end position="22"/>
    </location>
</feature>
<dbReference type="Gene3D" id="3.10.180.10">
    <property type="entry name" value="2,3-Dihydroxybiphenyl 1,2-Dioxygenase, domain 1"/>
    <property type="match status" value="1"/>
</dbReference>
<evidence type="ECO:0000256" key="1">
    <source>
        <dbReference type="ARBA" id="ARBA00022723"/>
    </source>
</evidence>
<dbReference type="EMBL" id="KB916932">
    <property type="protein sequence ID" value="EOD42872.1"/>
    <property type="molecule type" value="Genomic_DNA"/>
</dbReference>
<feature type="compositionally biased region" description="Basic and acidic residues" evidence="5">
    <location>
        <begin position="467"/>
        <end position="490"/>
    </location>
</feature>
<dbReference type="InterPro" id="IPR037523">
    <property type="entry name" value="VOC_core"/>
</dbReference>